<sequence>MDGILDPHKPSARFFAVIAPPPFPPTHSMSGATTKQFASTLRALWESPTGLKTTHTWGPIANWGFVLAGLADSQKPPEMISGKMTGVMCVYSVLFMRFAWAIQPRNYLLFACHASNEAVQLNLLRRWAGAQDWKGEEKPAPAT</sequence>
<comment type="subcellular location">
    <subcellularLocation>
        <location evidence="1 9">Mitochondrion inner membrane</location>
        <topology evidence="1 9">Multi-pass membrane protein</topology>
    </subcellularLocation>
</comment>
<evidence type="ECO:0000256" key="4">
    <source>
        <dbReference type="ARBA" id="ARBA00022692"/>
    </source>
</evidence>
<evidence type="ECO:0000313" key="10">
    <source>
        <dbReference type="EMBL" id="KAK9828731.1"/>
    </source>
</evidence>
<keyword evidence="7 9" id="KW-0496">Mitochondrion</keyword>
<organism evidence="10 11">
    <name type="scientific">[Myrmecia] bisecta</name>
    <dbReference type="NCBI Taxonomy" id="41462"/>
    <lineage>
        <taxon>Eukaryota</taxon>
        <taxon>Viridiplantae</taxon>
        <taxon>Chlorophyta</taxon>
        <taxon>core chlorophytes</taxon>
        <taxon>Trebouxiophyceae</taxon>
        <taxon>Trebouxiales</taxon>
        <taxon>Trebouxiaceae</taxon>
        <taxon>Myrmecia</taxon>
    </lineage>
</organism>
<dbReference type="PANTHER" id="PTHR14154">
    <property type="entry name" value="UPF0041 BRAIN PROTEIN 44-RELATED"/>
    <property type="match status" value="1"/>
</dbReference>
<keyword evidence="11" id="KW-1185">Reference proteome</keyword>
<comment type="caution">
    <text evidence="10">The sequence shown here is derived from an EMBL/GenBank/DDBJ whole genome shotgun (WGS) entry which is preliminary data.</text>
</comment>
<comment type="function">
    <text evidence="9">Mediates the uptake of pyruvate into mitochondria.</text>
</comment>
<evidence type="ECO:0000256" key="1">
    <source>
        <dbReference type="ARBA" id="ARBA00004448"/>
    </source>
</evidence>
<dbReference type="EMBL" id="JALJOR010000001">
    <property type="protein sequence ID" value="KAK9828731.1"/>
    <property type="molecule type" value="Genomic_DNA"/>
</dbReference>
<dbReference type="Pfam" id="PF03650">
    <property type="entry name" value="MPC"/>
    <property type="match status" value="1"/>
</dbReference>
<evidence type="ECO:0000256" key="6">
    <source>
        <dbReference type="ARBA" id="ARBA00022989"/>
    </source>
</evidence>
<evidence type="ECO:0000313" key="11">
    <source>
        <dbReference type="Proteomes" id="UP001489004"/>
    </source>
</evidence>
<protein>
    <recommendedName>
        <fullName evidence="9">Mitochondrial pyruvate carrier</fullName>
    </recommendedName>
</protein>
<dbReference type="InterPro" id="IPR005336">
    <property type="entry name" value="MPC"/>
</dbReference>
<evidence type="ECO:0000256" key="9">
    <source>
        <dbReference type="RuleBase" id="RU363100"/>
    </source>
</evidence>
<proteinExistence type="inferred from homology"/>
<dbReference type="AlphaFoldDB" id="A0AAW1R4N7"/>
<keyword evidence="8" id="KW-0472">Membrane</keyword>
<evidence type="ECO:0000256" key="5">
    <source>
        <dbReference type="ARBA" id="ARBA00022792"/>
    </source>
</evidence>
<evidence type="ECO:0000256" key="2">
    <source>
        <dbReference type="ARBA" id="ARBA00006416"/>
    </source>
</evidence>
<dbReference type="Proteomes" id="UP001489004">
    <property type="component" value="Unassembled WGS sequence"/>
</dbReference>
<name>A0AAW1R4N7_9CHLO</name>
<comment type="similarity">
    <text evidence="2 9">Belongs to the mitochondrial pyruvate carrier (MPC) (TC 2.A.105) family.</text>
</comment>
<keyword evidence="3 9" id="KW-0813">Transport</keyword>
<evidence type="ECO:0000256" key="3">
    <source>
        <dbReference type="ARBA" id="ARBA00022448"/>
    </source>
</evidence>
<dbReference type="GO" id="GO:0005743">
    <property type="term" value="C:mitochondrial inner membrane"/>
    <property type="evidence" value="ECO:0007669"/>
    <property type="project" value="UniProtKB-SubCell"/>
</dbReference>
<evidence type="ECO:0000256" key="8">
    <source>
        <dbReference type="ARBA" id="ARBA00023136"/>
    </source>
</evidence>
<keyword evidence="5 9" id="KW-0999">Mitochondrion inner membrane</keyword>
<keyword evidence="4" id="KW-0812">Transmembrane</keyword>
<accession>A0AAW1R4N7</accession>
<dbReference type="GO" id="GO:0006850">
    <property type="term" value="P:pyruvate import into mitochondria"/>
    <property type="evidence" value="ECO:0007669"/>
    <property type="project" value="InterPro"/>
</dbReference>
<keyword evidence="6" id="KW-1133">Transmembrane helix</keyword>
<evidence type="ECO:0000256" key="7">
    <source>
        <dbReference type="ARBA" id="ARBA00023128"/>
    </source>
</evidence>
<reference evidence="10 11" key="1">
    <citation type="journal article" date="2024" name="Nat. Commun.">
        <title>Phylogenomics reveals the evolutionary origins of lichenization in chlorophyte algae.</title>
        <authorList>
            <person name="Puginier C."/>
            <person name="Libourel C."/>
            <person name="Otte J."/>
            <person name="Skaloud P."/>
            <person name="Haon M."/>
            <person name="Grisel S."/>
            <person name="Petersen M."/>
            <person name="Berrin J.G."/>
            <person name="Delaux P.M."/>
            <person name="Dal Grande F."/>
            <person name="Keller J."/>
        </authorList>
    </citation>
    <scope>NUCLEOTIDE SEQUENCE [LARGE SCALE GENOMIC DNA]</scope>
    <source>
        <strain evidence="10 11">SAG 2043</strain>
    </source>
</reference>
<gene>
    <name evidence="10" type="ORF">WJX72_001759</name>
</gene>